<dbReference type="HOGENOM" id="CLU_2062536_0_0_1"/>
<dbReference type="EMBL" id="KN832877">
    <property type="protein sequence ID" value="KIN00649.1"/>
    <property type="molecule type" value="Genomic_DNA"/>
</dbReference>
<feature type="compositionally biased region" description="Polar residues" evidence="1">
    <location>
        <begin position="20"/>
        <end position="33"/>
    </location>
</feature>
<sequence>MSKGKRRSRTLSWDGEVSGTEENYVNGAGSTNHRVGAVEVVARENDNRDDNAADPVNGATPHENGASRDNRDNRELSLGPWTQAVSGAVQSMGATQRALKVLQDKFKRHVDELTEVDDAKV</sequence>
<reference evidence="2 3" key="1">
    <citation type="submission" date="2014-04" db="EMBL/GenBank/DDBJ databases">
        <authorList>
            <consortium name="DOE Joint Genome Institute"/>
            <person name="Kuo A."/>
            <person name="Martino E."/>
            <person name="Perotto S."/>
            <person name="Kohler A."/>
            <person name="Nagy L.G."/>
            <person name="Floudas D."/>
            <person name="Copeland A."/>
            <person name="Barry K.W."/>
            <person name="Cichocki N."/>
            <person name="Veneault-Fourrey C."/>
            <person name="LaButti K."/>
            <person name="Lindquist E.A."/>
            <person name="Lipzen A."/>
            <person name="Lundell T."/>
            <person name="Morin E."/>
            <person name="Murat C."/>
            <person name="Sun H."/>
            <person name="Tunlid A."/>
            <person name="Henrissat B."/>
            <person name="Grigoriev I.V."/>
            <person name="Hibbett D.S."/>
            <person name="Martin F."/>
            <person name="Nordberg H.P."/>
            <person name="Cantor M.N."/>
            <person name="Hua S.X."/>
        </authorList>
    </citation>
    <scope>NUCLEOTIDE SEQUENCE [LARGE SCALE GENOMIC DNA]</scope>
    <source>
        <strain evidence="2 3">Zn</strain>
    </source>
</reference>
<proteinExistence type="predicted"/>
<accession>A0A0C3CNU0</accession>
<keyword evidence="3" id="KW-1185">Reference proteome</keyword>
<evidence type="ECO:0000313" key="2">
    <source>
        <dbReference type="EMBL" id="KIN00649.1"/>
    </source>
</evidence>
<organism evidence="2 3">
    <name type="scientific">Oidiodendron maius (strain Zn)</name>
    <dbReference type="NCBI Taxonomy" id="913774"/>
    <lineage>
        <taxon>Eukaryota</taxon>
        <taxon>Fungi</taxon>
        <taxon>Dikarya</taxon>
        <taxon>Ascomycota</taxon>
        <taxon>Pezizomycotina</taxon>
        <taxon>Leotiomycetes</taxon>
        <taxon>Leotiomycetes incertae sedis</taxon>
        <taxon>Myxotrichaceae</taxon>
        <taxon>Oidiodendron</taxon>
    </lineage>
</organism>
<feature type="compositionally biased region" description="Basic and acidic residues" evidence="1">
    <location>
        <begin position="65"/>
        <end position="75"/>
    </location>
</feature>
<dbReference type="Proteomes" id="UP000054321">
    <property type="component" value="Unassembled WGS sequence"/>
</dbReference>
<dbReference type="InParanoid" id="A0A0C3CNU0"/>
<evidence type="ECO:0000313" key="3">
    <source>
        <dbReference type="Proteomes" id="UP000054321"/>
    </source>
</evidence>
<feature type="region of interest" description="Disordered" evidence="1">
    <location>
        <begin position="1"/>
        <end position="77"/>
    </location>
</feature>
<feature type="compositionally biased region" description="Basic and acidic residues" evidence="1">
    <location>
        <begin position="41"/>
        <end position="51"/>
    </location>
</feature>
<name>A0A0C3CNU0_OIDMZ</name>
<evidence type="ECO:0000256" key="1">
    <source>
        <dbReference type="SAM" id="MobiDB-lite"/>
    </source>
</evidence>
<gene>
    <name evidence="2" type="ORF">OIDMADRAFT_55225</name>
</gene>
<protein>
    <submittedName>
        <fullName evidence="2">Uncharacterized protein</fullName>
    </submittedName>
</protein>
<reference evidence="3" key="2">
    <citation type="submission" date="2015-01" db="EMBL/GenBank/DDBJ databases">
        <title>Evolutionary Origins and Diversification of the Mycorrhizal Mutualists.</title>
        <authorList>
            <consortium name="DOE Joint Genome Institute"/>
            <consortium name="Mycorrhizal Genomics Consortium"/>
            <person name="Kohler A."/>
            <person name="Kuo A."/>
            <person name="Nagy L.G."/>
            <person name="Floudas D."/>
            <person name="Copeland A."/>
            <person name="Barry K.W."/>
            <person name="Cichocki N."/>
            <person name="Veneault-Fourrey C."/>
            <person name="LaButti K."/>
            <person name="Lindquist E.A."/>
            <person name="Lipzen A."/>
            <person name="Lundell T."/>
            <person name="Morin E."/>
            <person name="Murat C."/>
            <person name="Riley R."/>
            <person name="Ohm R."/>
            <person name="Sun H."/>
            <person name="Tunlid A."/>
            <person name="Henrissat B."/>
            <person name="Grigoriev I.V."/>
            <person name="Hibbett D.S."/>
            <person name="Martin F."/>
        </authorList>
    </citation>
    <scope>NUCLEOTIDE SEQUENCE [LARGE SCALE GENOMIC DNA]</scope>
    <source>
        <strain evidence="3">Zn</strain>
    </source>
</reference>
<dbReference type="AlphaFoldDB" id="A0A0C3CNU0"/>